<proteinExistence type="predicted"/>
<keyword evidence="2" id="KW-1185">Reference proteome</keyword>
<evidence type="ECO:0000313" key="1">
    <source>
        <dbReference type="EMBL" id="TYC07597.1"/>
    </source>
</evidence>
<dbReference type="EMBL" id="VSFF01000021">
    <property type="protein sequence ID" value="TYC07597.1"/>
    <property type="molecule type" value="Genomic_DNA"/>
</dbReference>
<reference evidence="1 2" key="1">
    <citation type="submission" date="2019-08" db="EMBL/GenBank/DDBJ databases">
        <title>Actinomadura sp. nov. CYP1-5 isolated from mountain soil.</title>
        <authorList>
            <person name="Songsumanus A."/>
            <person name="Kuncharoen N."/>
            <person name="Kudo T."/>
            <person name="Yuki M."/>
            <person name="Igarashi Y."/>
            <person name="Tanasupawat S."/>
        </authorList>
    </citation>
    <scope>NUCLEOTIDE SEQUENCE [LARGE SCALE GENOMIC DNA]</scope>
    <source>
        <strain evidence="1 2">GKU157</strain>
    </source>
</reference>
<accession>A0A5D0TP66</accession>
<comment type="caution">
    <text evidence="1">The sequence shown here is derived from an EMBL/GenBank/DDBJ whole genome shotgun (WGS) entry which is preliminary data.</text>
</comment>
<dbReference type="AlphaFoldDB" id="A0A5D0TP66"/>
<gene>
    <name evidence="1" type="ORF">FXF65_42110</name>
</gene>
<name>A0A5D0TP66_9ACTN</name>
<dbReference type="Proteomes" id="UP000322634">
    <property type="component" value="Unassembled WGS sequence"/>
</dbReference>
<organism evidence="1 2">
    <name type="scientific">Actinomadura syzygii</name>
    <dbReference type="NCBI Taxonomy" id="1427538"/>
    <lineage>
        <taxon>Bacteria</taxon>
        <taxon>Bacillati</taxon>
        <taxon>Actinomycetota</taxon>
        <taxon>Actinomycetes</taxon>
        <taxon>Streptosporangiales</taxon>
        <taxon>Thermomonosporaceae</taxon>
        <taxon>Actinomadura</taxon>
    </lineage>
</organism>
<dbReference type="RefSeq" id="WP_148356085.1">
    <property type="nucleotide sequence ID" value="NZ_JBHSBF010000041.1"/>
</dbReference>
<protein>
    <submittedName>
        <fullName evidence="1">Uncharacterized protein</fullName>
    </submittedName>
</protein>
<sequence length="106" mass="10586">MVSHNWSFLGSLAESVVEGGASAGGVVIVAGRGPHSAGGGDAVAVGHAGDCGKLIGLPTPARSTSGHHRVHISLGPATLPDPDWTTWTSVKLLPSSTSNTAGRPRD</sequence>
<evidence type="ECO:0000313" key="2">
    <source>
        <dbReference type="Proteomes" id="UP000322634"/>
    </source>
</evidence>